<comment type="caution">
    <text evidence="2">The sequence shown here is derived from an EMBL/GenBank/DDBJ whole genome shotgun (WGS) entry which is preliminary data.</text>
</comment>
<sequence>MAEQNKCYRTALWTGCHLQMTLMSIPPCRDIGAKLHPDMDQLIRVEKGNAMVMTGNCPHNLNCEQRMCKGDAVFVPARTWHNIKNTGKCPLRLSTIYAPPHHPFGTVEYTKEDA</sequence>
<accession>A0A8I0ANN6</accession>
<name>A0A8I0ANN6_9FIRM</name>
<dbReference type="CDD" id="cd02223">
    <property type="entry name" value="cupin_Bh2720-like"/>
    <property type="match status" value="1"/>
</dbReference>
<dbReference type="SUPFAM" id="SSF51182">
    <property type="entry name" value="RmlC-like cupins"/>
    <property type="match status" value="1"/>
</dbReference>
<protein>
    <submittedName>
        <fullName evidence="2">Cupin domain-containing protein</fullName>
    </submittedName>
</protein>
<evidence type="ECO:0000313" key="3">
    <source>
        <dbReference type="Proteomes" id="UP000615234"/>
    </source>
</evidence>
<dbReference type="EMBL" id="JACOOX010000002">
    <property type="protein sequence ID" value="MBC5662150.1"/>
    <property type="molecule type" value="Genomic_DNA"/>
</dbReference>
<dbReference type="InterPro" id="IPR052538">
    <property type="entry name" value="Flavonoid_dioxygenase-like"/>
</dbReference>
<dbReference type="InterPro" id="IPR011051">
    <property type="entry name" value="RmlC_Cupin_sf"/>
</dbReference>
<dbReference type="Pfam" id="PF07883">
    <property type="entry name" value="Cupin_2"/>
    <property type="match status" value="1"/>
</dbReference>
<dbReference type="InterPro" id="IPR013096">
    <property type="entry name" value="Cupin_2"/>
</dbReference>
<evidence type="ECO:0000259" key="1">
    <source>
        <dbReference type="Pfam" id="PF07883"/>
    </source>
</evidence>
<dbReference type="RefSeq" id="WP_117822241.1">
    <property type="nucleotide sequence ID" value="NZ_JACOOX010000002.1"/>
</dbReference>
<dbReference type="Proteomes" id="UP000615234">
    <property type="component" value="Unassembled WGS sequence"/>
</dbReference>
<reference evidence="2 3" key="1">
    <citation type="submission" date="2020-08" db="EMBL/GenBank/DDBJ databases">
        <title>Genome public.</title>
        <authorList>
            <person name="Liu C."/>
            <person name="Sun Q."/>
        </authorList>
    </citation>
    <scope>NUCLEOTIDE SEQUENCE [LARGE SCALE GENOMIC DNA]</scope>
    <source>
        <strain evidence="2 3">NSJ-10</strain>
    </source>
</reference>
<dbReference type="PANTHER" id="PTHR43346">
    <property type="entry name" value="LIGAND BINDING DOMAIN PROTEIN, PUTATIVE (AFU_ORTHOLOGUE AFUA_6G14370)-RELATED"/>
    <property type="match status" value="1"/>
</dbReference>
<proteinExistence type="predicted"/>
<evidence type="ECO:0000313" key="2">
    <source>
        <dbReference type="EMBL" id="MBC5662150.1"/>
    </source>
</evidence>
<dbReference type="Gene3D" id="2.60.120.10">
    <property type="entry name" value="Jelly Rolls"/>
    <property type="match status" value="1"/>
</dbReference>
<organism evidence="2 3">
    <name type="scientific">Coprococcus hominis</name>
    <name type="common">ex Liu et al. 2022</name>
    <dbReference type="NCBI Taxonomy" id="2763039"/>
    <lineage>
        <taxon>Bacteria</taxon>
        <taxon>Bacillati</taxon>
        <taxon>Bacillota</taxon>
        <taxon>Clostridia</taxon>
        <taxon>Lachnospirales</taxon>
        <taxon>Lachnospiraceae</taxon>
        <taxon>Coprococcus</taxon>
    </lineage>
</organism>
<dbReference type="AlphaFoldDB" id="A0A8I0ANN6"/>
<feature type="domain" description="Cupin type-2" evidence="1">
    <location>
        <begin position="22"/>
        <end position="96"/>
    </location>
</feature>
<dbReference type="PANTHER" id="PTHR43346:SF1">
    <property type="entry name" value="QUERCETIN 2,3-DIOXYGENASE-RELATED"/>
    <property type="match status" value="1"/>
</dbReference>
<gene>
    <name evidence="2" type="ORF">H8S09_04460</name>
</gene>
<keyword evidence="3" id="KW-1185">Reference proteome</keyword>
<dbReference type="InterPro" id="IPR014710">
    <property type="entry name" value="RmlC-like_jellyroll"/>
</dbReference>